<sequence>MTDGCRRPRNDVEWTHVRGILRYLRLKGFSQWAARKELEDVCGFLVSLSFVAKVWKDVPEQGPKKAETTDRCQRWAQKDPSFWETVVFTDEKMWHCHEAERNKQNNRVWAQNVGD</sequence>
<comment type="caution">
    <text evidence="1">The sequence shown here is derived from an EMBL/GenBank/DDBJ whole genome shotgun (WGS) entry which is preliminary data.</text>
</comment>
<proteinExistence type="predicted"/>
<dbReference type="AlphaFoldDB" id="A0A7J6Q602"/>
<gene>
    <name evidence="1" type="ORF">FOZ63_001399</name>
</gene>
<evidence type="ECO:0000313" key="1">
    <source>
        <dbReference type="EMBL" id="KAF4703718.1"/>
    </source>
</evidence>
<name>A0A7J6Q602_PEROL</name>
<dbReference type="Proteomes" id="UP000553632">
    <property type="component" value="Unassembled WGS sequence"/>
</dbReference>
<organism evidence="1 2">
    <name type="scientific">Perkinsus olseni</name>
    <name type="common">Perkinsus atlanticus</name>
    <dbReference type="NCBI Taxonomy" id="32597"/>
    <lineage>
        <taxon>Eukaryota</taxon>
        <taxon>Sar</taxon>
        <taxon>Alveolata</taxon>
        <taxon>Perkinsozoa</taxon>
        <taxon>Perkinsea</taxon>
        <taxon>Perkinsida</taxon>
        <taxon>Perkinsidae</taxon>
        <taxon>Perkinsus</taxon>
    </lineage>
</organism>
<feature type="non-terminal residue" evidence="1">
    <location>
        <position position="115"/>
    </location>
</feature>
<reference evidence="1 2" key="1">
    <citation type="submission" date="2020-04" db="EMBL/GenBank/DDBJ databases">
        <title>Perkinsus olseni comparative genomics.</title>
        <authorList>
            <person name="Bogema D.R."/>
        </authorList>
    </citation>
    <scope>NUCLEOTIDE SEQUENCE [LARGE SCALE GENOMIC DNA]</scope>
    <source>
        <strain evidence="1 2">ATCC PRA-207</strain>
    </source>
</reference>
<evidence type="ECO:0000313" key="2">
    <source>
        <dbReference type="Proteomes" id="UP000553632"/>
    </source>
</evidence>
<accession>A0A7J6Q602</accession>
<keyword evidence="2" id="KW-1185">Reference proteome</keyword>
<dbReference type="EMBL" id="JABANO010035298">
    <property type="protein sequence ID" value="KAF4703718.1"/>
    <property type="molecule type" value="Genomic_DNA"/>
</dbReference>
<protein>
    <submittedName>
        <fullName evidence="1">Uncharacterized protein</fullName>
    </submittedName>
</protein>